<evidence type="ECO:0000256" key="7">
    <source>
        <dbReference type="ARBA" id="ARBA00022915"/>
    </source>
</evidence>
<dbReference type="Pfam" id="PF00701">
    <property type="entry name" value="DHDPS"/>
    <property type="match status" value="1"/>
</dbReference>
<proteinExistence type="inferred from homology"/>
<dbReference type="NCBIfam" id="TIGR00674">
    <property type="entry name" value="dapA"/>
    <property type="match status" value="1"/>
</dbReference>
<dbReference type="HAMAP" id="MF_00418">
    <property type="entry name" value="DapA"/>
    <property type="match status" value="1"/>
</dbReference>
<dbReference type="PROSITE" id="PS00665">
    <property type="entry name" value="DHDPS_1"/>
    <property type="match status" value="1"/>
</dbReference>
<keyword evidence="9 12" id="KW-0456">Lyase</keyword>
<evidence type="ECO:0000256" key="8">
    <source>
        <dbReference type="ARBA" id="ARBA00023154"/>
    </source>
</evidence>
<evidence type="ECO:0000256" key="11">
    <source>
        <dbReference type="ARBA" id="ARBA00047836"/>
    </source>
</evidence>
<keyword evidence="8 12" id="KW-0457">Lysine biosynthesis</keyword>
<keyword evidence="10 12" id="KW-0704">Schiff base</keyword>
<dbReference type="EC" id="4.3.3.7" evidence="4 12"/>
<keyword evidence="5 12" id="KW-0963">Cytoplasm</keyword>
<comment type="similarity">
    <text evidence="3 12 13">Belongs to the DapA family.</text>
</comment>
<accession>A0ABV7WME7</accession>
<dbReference type="InterPro" id="IPR002220">
    <property type="entry name" value="DapA-like"/>
</dbReference>
<keyword evidence="7 12" id="KW-0220">Diaminopimelate biosynthesis</keyword>
<feature type="site" description="Part of a proton relay during catalysis" evidence="12">
    <location>
        <position position="48"/>
    </location>
</feature>
<evidence type="ECO:0000256" key="2">
    <source>
        <dbReference type="ARBA" id="ARBA00005120"/>
    </source>
</evidence>
<dbReference type="Gene3D" id="3.20.20.70">
    <property type="entry name" value="Aldolase class I"/>
    <property type="match status" value="1"/>
</dbReference>
<reference evidence="15" key="1">
    <citation type="journal article" date="2019" name="Int. J. Syst. Evol. Microbiol.">
        <title>The Global Catalogue of Microorganisms (GCM) 10K type strain sequencing project: providing services to taxonomists for standard genome sequencing and annotation.</title>
        <authorList>
            <consortium name="The Broad Institute Genomics Platform"/>
            <consortium name="The Broad Institute Genome Sequencing Center for Infectious Disease"/>
            <person name="Wu L."/>
            <person name="Ma J."/>
        </authorList>
    </citation>
    <scope>NUCLEOTIDE SEQUENCE [LARGE SCALE GENOMIC DNA]</scope>
    <source>
        <strain evidence="15">NCAIM B.02333</strain>
    </source>
</reference>
<evidence type="ECO:0000256" key="6">
    <source>
        <dbReference type="ARBA" id="ARBA00022605"/>
    </source>
</evidence>
<dbReference type="Proteomes" id="UP001595685">
    <property type="component" value="Unassembled WGS sequence"/>
</dbReference>
<evidence type="ECO:0000256" key="13">
    <source>
        <dbReference type="PIRNR" id="PIRNR001365"/>
    </source>
</evidence>
<gene>
    <name evidence="12 14" type="primary">dapA</name>
    <name evidence="14" type="ORF">ACFOLH_17635</name>
</gene>
<sequence>MPDRPFGAVLTALASPMSADGELDLGATGSLAAHLMASGHDGLVVSGTTGEAPTTSDEEKDRLLRTVVEAVQGAGPVIAGVGTNDTAHSVTLARRAEAAGATGLLVVAPYYSRPSQDGLLAHVRTVADATDLPVMLYDIPGRSAVAFETETLLRLGEHPRVVAVKDAKGDLQAATRVKAGSDLAFYSGDDGLTLAYLAHGGAGVVGVTTHLLGPAFARLVAAVDAGDLPTALAEHRAALPLVDAVMTRMPGLVAVKAALHLLGLVPTAAVRLPLLPATDAQREDLRAALTATGLLEPSVP</sequence>
<dbReference type="PIRSF" id="PIRSF001365">
    <property type="entry name" value="DHDPS"/>
    <property type="match status" value="1"/>
</dbReference>
<name>A0ABV7WME7_9MICO</name>
<comment type="caution">
    <text evidence="14">The sequence shown here is derived from an EMBL/GenBank/DDBJ whole genome shotgun (WGS) entry which is preliminary data.</text>
</comment>
<evidence type="ECO:0000256" key="4">
    <source>
        <dbReference type="ARBA" id="ARBA00012086"/>
    </source>
</evidence>
<evidence type="ECO:0000256" key="10">
    <source>
        <dbReference type="ARBA" id="ARBA00023270"/>
    </source>
</evidence>
<comment type="subunit">
    <text evidence="12">Homotetramer; dimer of dimers.</text>
</comment>
<dbReference type="EMBL" id="JBHRWW010000017">
    <property type="protein sequence ID" value="MFC3690171.1"/>
    <property type="molecule type" value="Genomic_DNA"/>
</dbReference>
<feature type="active site" description="Proton donor/acceptor" evidence="12">
    <location>
        <position position="137"/>
    </location>
</feature>
<feature type="active site" description="Schiff-base intermediate with substrate" evidence="12">
    <location>
        <position position="165"/>
    </location>
</feature>
<comment type="subcellular location">
    <subcellularLocation>
        <location evidence="12">Cytoplasm</location>
    </subcellularLocation>
</comment>
<dbReference type="RefSeq" id="WP_340295766.1">
    <property type="nucleotide sequence ID" value="NZ_JBBEOI010000299.1"/>
</dbReference>
<dbReference type="InterPro" id="IPR020625">
    <property type="entry name" value="Schiff_base-form_aldolases_AS"/>
</dbReference>
<dbReference type="PROSITE" id="PS00666">
    <property type="entry name" value="DHDPS_2"/>
    <property type="match status" value="1"/>
</dbReference>
<comment type="catalytic activity">
    <reaction evidence="11 12">
        <text>L-aspartate 4-semialdehyde + pyruvate = (2S,4S)-4-hydroxy-2,3,4,5-tetrahydrodipicolinate + H2O + H(+)</text>
        <dbReference type="Rhea" id="RHEA:34171"/>
        <dbReference type="ChEBI" id="CHEBI:15361"/>
        <dbReference type="ChEBI" id="CHEBI:15377"/>
        <dbReference type="ChEBI" id="CHEBI:15378"/>
        <dbReference type="ChEBI" id="CHEBI:67139"/>
        <dbReference type="ChEBI" id="CHEBI:537519"/>
        <dbReference type="EC" id="4.3.3.7"/>
    </reaction>
</comment>
<dbReference type="InterPro" id="IPR005263">
    <property type="entry name" value="DapA"/>
</dbReference>
<feature type="binding site" evidence="12">
    <location>
        <position position="49"/>
    </location>
    <ligand>
        <name>pyruvate</name>
        <dbReference type="ChEBI" id="CHEBI:15361"/>
    </ligand>
</feature>
<dbReference type="InterPro" id="IPR013785">
    <property type="entry name" value="Aldolase_TIM"/>
</dbReference>
<keyword evidence="6 12" id="KW-0028">Amino-acid biosynthesis</keyword>
<comment type="function">
    <text evidence="1 12">Catalyzes the condensation of (S)-aspartate-beta-semialdehyde [(S)-ASA] and pyruvate to 4-hydroxy-tetrahydrodipicolinate (HTPA).</text>
</comment>
<evidence type="ECO:0000313" key="14">
    <source>
        <dbReference type="EMBL" id="MFC3690171.1"/>
    </source>
</evidence>
<dbReference type="CDD" id="cd00950">
    <property type="entry name" value="DHDPS"/>
    <property type="match status" value="1"/>
</dbReference>
<evidence type="ECO:0000313" key="15">
    <source>
        <dbReference type="Proteomes" id="UP001595685"/>
    </source>
</evidence>
<keyword evidence="15" id="KW-1185">Reference proteome</keyword>
<evidence type="ECO:0000256" key="12">
    <source>
        <dbReference type="HAMAP-Rule" id="MF_00418"/>
    </source>
</evidence>
<evidence type="ECO:0000256" key="1">
    <source>
        <dbReference type="ARBA" id="ARBA00003294"/>
    </source>
</evidence>
<dbReference type="SMART" id="SM01130">
    <property type="entry name" value="DHDPS"/>
    <property type="match status" value="1"/>
</dbReference>
<evidence type="ECO:0000256" key="5">
    <source>
        <dbReference type="ARBA" id="ARBA00022490"/>
    </source>
</evidence>
<dbReference type="SUPFAM" id="SSF51569">
    <property type="entry name" value="Aldolase"/>
    <property type="match status" value="1"/>
</dbReference>
<dbReference type="PRINTS" id="PR00146">
    <property type="entry name" value="DHPICSNTHASE"/>
</dbReference>
<feature type="site" description="Part of a proton relay during catalysis" evidence="12">
    <location>
        <position position="111"/>
    </location>
</feature>
<protein>
    <recommendedName>
        <fullName evidence="4 12">4-hydroxy-tetrahydrodipicolinate synthase</fullName>
        <shortName evidence="12">HTPA synthase</shortName>
        <ecNumber evidence="4 12">4.3.3.7</ecNumber>
    </recommendedName>
</protein>
<evidence type="ECO:0000256" key="9">
    <source>
        <dbReference type="ARBA" id="ARBA00023239"/>
    </source>
</evidence>
<comment type="caution">
    <text evidence="12">Was originally thought to be a dihydrodipicolinate synthase (DHDPS), catalyzing the condensation of (S)-aspartate-beta-semialdehyde [(S)-ASA] and pyruvate to dihydrodipicolinate (DHDP). However, it was shown in E.coli that the product of the enzymatic reaction is not dihydrodipicolinate but in fact (4S)-4-hydroxy-2,3,4,5-tetrahydro-(2S)-dipicolinic acid (HTPA), and that the consecutive dehydration reaction leading to DHDP is not spontaneous but catalyzed by DapB.</text>
</comment>
<dbReference type="PANTHER" id="PTHR12128:SF66">
    <property type="entry name" value="4-HYDROXY-2-OXOGLUTARATE ALDOLASE, MITOCHONDRIAL"/>
    <property type="match status" value="1"/>
</dbReference>
<dbReference type="InterPro" id="IPR020624">
    <property type="entry name" value="Schiff_base-form_aldolases_CS"/>
</dbReference>
<evidence type="ECO:0000256" key="3">
    <source>
        <dbReference type="ARBA" id="ARBA00007592"/>
    </source>
</evidence>
<dbReference type="PANTHER" id="PTHR12128">
    <property type="entry name" value="DIHYDRODIPICOLINATE SYNTHASE"/>
    <property type="match status" value="1"/>
</dbReference>
<feature type="binding site" evidence="12">
    <location>
        <position position="205"/>
    </location>
    <ligand>
        <name>pyruvate</name>
        <dbReference type="ChEBI" id="CHEBI:15361"/>
    </ligand>
</feature>
<comment type="pathway">
    <text evidence="2 12">Amino-acid biosynthesis; L-lysine biosynthesis via DAP pathway; (S)-tetrahydrodipicolinate from L-aspartate: step 3/4.</text>
</comment>
<dbReference type="GO" id="GO:0008840">
    <property type="term" value="F:4-hydroxy-tetrahydrodipicolinate synthase activity"/>
    <property type="evidence" value="ECO:0007669"/>
    <property type="project" value="UniProtKB-EC"/>
</dbReference>
<organism evidence="14 15">
    <name type="scientific">Aquipuribacter hungaricus</name>
    <dbReference type="NCBI Taxonomy" id="545624"/>
    <lineage>
        <taxon>Bacteria</taxon>
        <taxon>Bacillati</taxon>
        <taxon>Actinomycetota</taxon>
        <taxon>Actinomycetes</taxon>
        <taxon>Micrococcales</taxon>
        <taxon>Intrasporangiaceae</taxon>
        <taxon>Aquipuribacter</taxon>
    </lineage>
</organism>